<dbReference type="PROSITE" id="PS00216">
    <property type="entry name" value="SUGAR_TRANSPORT_1"/>
    <property type="match status" value="1"/>
</dbReference>
<keyword evidence="7 8" id="KW-0472">Membrane</keyword>
<feature type="transmembrane region" description="Helical" evidence="8">
    <location>
        <begin position="270"/>
        <end position="287"/>
    </location>
</feature>
<dbReference type="PANTHER" id="PTHR43271:SF2">
    <property type="entry name" value="BLL2771 PROTEIN"/>
    <property type="match status" value="1"/>
</dbReference>
<keyword evidence="4" id="KW-1003">Cell membrane</keyword>
<accession>A0A6M2BQT9</accession>
<keyword evidence="6 8" id="KW-1133">Transmembrane helix</keyword>
<dbReference type="PANTHER" id="PTHR43271">
    <property type="entry name" value="BLL2771 PROTEIN"/>
    <property type="match status" value="1"/>
</dbReference>
<dbReference type="Pfam" id="PF07690">
    <property type="entry name" value="MFS_1"/>
    <property type="match status" value="1"/>
</dbReference>
<feature type="transmembrane region" description="Helical" evidence="8">
    <location>
        <begin position="95"/>
        <end position="115"/>
    </location>
</feature>
<comment type="subcellular location">
    <subcellularLocation>
        <location evidence="1">Cell membrane</location>
        <topology evidence="1">Multi-pass membrane protein</topology>
    </subcellularLocation>
</comment>
<dbReference type="InterPro" id="IPR020846">
    <property type="entry name" value="MFS_dom"/>
</dbReference>
<feature type="transmembrane region" description="Helical" evidence="8">
    <location>
        <begin position="327"/>
        <end position="346"/>
    </location>
</feature>
<comment type="caution">
    <text evidence="10">The sequence shown here is derived from an EMBL/GenBank/DDBJ whole genome shotgun (WGS) entry which is preliminary data.</text>
</comment>
<dbReference type="EMBL" id="JAAMOW010000003">
    <property type="protein sequence ID" value="NGY04670.1"/>
    <property type="molecule type" value="Genomic_DNA"/>
</dbReference>
<keyword evidence="3" id="KW-0813">Transport</keyword>
<dbReference type="GO" id="GO:0022857">
    <property type="term" value="F:transmembrane transporter activity"/>
    <property type="evidence" value="ECO:0007669"/>
    <property type="project" value="InterPro"/>
</dbReference>
<dbReference type="GO" id="GO:0005886">
    <property type="term" value="C:plasma membrane"/>
    <property type="evidence" value="ECO:0007669"/>
    <property type="project" value="UniProtKB-SubCell"/>
</dbReference>
<dbReference type="InterPro" id="IPR005829">
    <property type="entry name" value="Sugar_transporter_CS"/>
</dbReference>
<dbReference type="InterPro" id="IPR011701">
    <property type="entry name" value="MFS"/>
</dbReference>
<dbReference type="Gene3D" id="1.20.1250.20">
    <property type="entry name" value="MFS general substrate transporter like domains"/>
    <property type="match status" value="1"/>
</dbReference>
<evidence type="ECO:0000256" key="2">
    <source>
        <dbReference type="ARBA" id="ARBA00008335"/>
    </source>
</evidence>
<dbReference type="AlphaFoldDB" id="A0A6M2BQT9"/>
<dbReference type="PROSITE" id="PS50850">
    <property type="entry name" value="MFS"/>
    <property type="match status" value="1"/>
</dbReference>
<dbReference type="CDD" id="cd17324">
    <property type="entry name" value="MFS_NepI_like"/>
    <property type="match status" value="1"/>
</dbReference>
<feature type="domain" description="Major facilitator superfamily (MFS) profile" evidence="9">
    <location>
        <begin position="1"/>
        <end position="377"/>
    </location>
</feature>
<feature type="transmembrane region" description="Helical" evidence="8">
    <location>
        <begin position="37"/>
        <end position="58"/>
    </location>
</feature>
<keyword evidence="11" id="KW-1185">Reference proteome</keyword>
<evidence type="ECO:0000256" key="7">
    <source>
        <dbReference type="ARBA" id="ARBA00023136"/>
    </source>
</evidence>
<feature type="transmembrane region" description="Helical" evidence="8">
    <location>
        <begin position="206"/>
        <end position="227"/>
    </location>
</feature>
<evidence type="ECO:0000256" key="1">
    <source>
        <dbReference type="ARBA" id="ARBA00004651"/>
    </source>
</evidence>
<dbReference type="SUPFAM" id="SSF103473">
    <property type="entry name" value="MFS general substrate transporter"/>
    <property type="match status" value="1"/>
</dbReference>
<feature type="transmembrane region" description="Helical" evidence="8">
    <location>
        <begin position="70"/>
        <end position="89"/>
    </location>
</feature>
<evidence type="ECO:0000256" key="3">
    <source>
        <dbReference type="ARBA" id="ARBA00022448"/>
    </source>
</evidence>
<dbReference type="InterPro" id="IPR036259">
    <property type="entry name" value="MFS_trans_sf"/>
</dbReference>
<feature type="transmembrane region" description="Helical" evidence="8">
    <location>
        <begin position="239"/>
        <end position="258"/>
    </location>
</feature>
<keyword evidence="5 8" id="KW-0812">Transmembrane</keyword>
<dbReference type="RefSeq" id="WP_166254425.1">
    <property type="nucleotide sequence ID" value="NZ_JAAMOW010000003.1"/>
</dbReference>
<feature type="transmembrane region" description="Helical" evidence="8">
    <location>
        <begin position="158"/>
        <end position="178"/>
    </location>
</feature>
<comment type="similarity">
    <text evidence="2">Belongs to the major facilitator superfamily.</text>
</comment>
<evidence type="ECO:0000313" key="11">
    <source>
        <dbReference type="Proteomes" id="UP000472676"/>
    </source>
</evidence>
<dbReference type="Proteomes" id="UP000472676">
    <property type="component" value="Unassembled WGS sequence"/>
</dbReference>
<proteinExistence type="inferred from homology"/>
<evidence type="ECO:0000256" key="5">
    <source>
        <dbReference type="ARBA" id="ARBA00022692"/>
    </source>
</evidence>
<sequence length="388" mass="40067">MDRRRVAVCLCGAAAFVPLYAPQSLLPLLREFVGQSAAMAGAVVSAGTAGVAVAAPLVGRLADRLGRRRVIVLAAFIAAIPSLLSALAPTPALLVIARLLEGLALPGIFAVTVAYTADQWPPGEARAVTALYMAGTIAGGFCGRLLSGVVAEFCGWRWSFAALALLQIVLAVLIRAWLTPDQPLPRTAQGPRVKFAALLGNPALRAVYAAGFALLFALVAGFTYVSLRLAEAPFNLGPGGLSAIFVVYLVSVVTTPLSGRLLNRHGHSQVLAFAWSVAIAGLLITIVPSLPSVIVGLTLFSAGLFCAQTAATTFVGEAVPHARGAAVGLYVTCYYIGGTVGGVLPAPLWTHFGWSGVVALIAFAGVSSVLLGQRAFRHHAAAIAATRR</sequence>
<protein>
    <submittedName>
        <fullName evidence="10">MFS transporter</fullName>
    </submittedName>
</protein>
<evidence type="ECO:0000256" key="8">
    <source>
        <dbReference type="SAM" id="Phobius"/>
    </source>
</evidence>
<name>A0A6M2BQT9_9GAMM</name>
<reference evidence="10 11" key="1">
    <citation type="journal article" date="2014" name="Int. J. Syst. Evol. Microbiol.">
        <title>Solimonas terrae sp. nov., isolated from soil.</title>
        <authorList>
            <person name="Kim S.J."/>
            <person name="Moon J.Y."/>
            <person name="Weon H.Y."/>
            <person name="Ahn J.H."/>
            <person name="Chen W.M."/>
            <person name="Kwon S.W."/>
        </authorList>
    </citation>
    <scope>NUCLEOTIDE SEQUENCE [LARGE SCALE GENOMIC DNA]</scope>
    <source>
        <strain evidence="10 11">KIS83-12</strain>
    </source>
</reference>
<feature type="transmembrane region" description="Helical" evidence="8">
    <location>
        <begin position="352"/>
        <end position="371"/>
    </location>
</feature>
<organism evidence="10 11">
    <name type="scientific">Solimonas terrae</name>
    <dbReference type="NCBI Taxonomy" id="1396819"/>
    <lineage>
        <taxon>Bacteria</taxon>
        <taxon>Pseudomonadati</taxon>
        <taxon>Pseudomonadota</taxon>
        <taxon>Gammaproteobacteria</taxon>
        <taxon>Nevskiales</taxon>
        <taxon>Nevskiaceae</taxon>
        <taxon>Solimonas</taxon>
    </lineage>
</organism>
<evidence type="ECO:0000256" key="6">
    <source>
        <dbReference type="ARBA" id="ARBA00022989"/>
    </source>
</evidence>
<evidence type="ECO:0000256" key="4">
    <source>
        <dbReference type="ARBA" id="ARBA00022475"/>
    </source>
</evidence>
<feature type="transmembrane region" description="Helical" evidence="8">
    <location>
        <begin position="127"/>
        <end position="146"/>
    </location>
</feature>
<gene>
    <name evidence="10" type="ORF">G7Y85_07835</name>
</gene>
<evidence type="ECO:0000259" key="9">
    <source>
        <dbReference type="PROSITE" id="PS50850"/>
    </source>
</evidence>
<evidence type="ECO:0000313" key="10">
    <source>
        <dbReference type="EMBL" id="NGY04670.1"/>
    </source>
</evidence>
<feature type="transmembrane region" description="Helical" evidence="8">
    <location>
        <begin position="293"/>
        <end position="315"/>
    </location>
</feature>